<proteinExistence type="predicted"/>
<dbReference type="Gene3D" id="2.40.160.60">
    <property type="entry name" value="Outer membrane protein transport protein (OMPP1/FadL/TodX)"/>
    <property type="match status" value="1"/>
</dbReference>
<name>A0A0S4NEQ5_9BACT</name>
<dbReference type="STRING" id="1643428.GCA_001442855_02113"/>
<accession>A0A0S4NEQ5</accession>
<dbReference type="OrthoDB" id="9765250at2"/>
<gene>
    <name evidence="1" type="ORF">JGI1_02159</name>
</gene>
<evidence type="ECO:0008006" key="3">
    <source>
        <dbReference type="Google" id="ProtNLM"/>
    </source>
</evidence>
<sequence length="660" mass="75289">MKPRLALFLTTLNLAIAQNFSTPRGISIAGFEAFANSALSSGWNPVGLMKIYDWNIGMSNYYEKNSGFRIHSFAVAKRISERQSLSFVYSPGSTLEFIFPSNVTINIGNTTFKANYDKKITYSSSYAFGYALKPTERLSIGLNTNYITENISETIYKVQMTDSLPNISLETTEFKSAKLSSKISALYELSKNLSLVFSFENLSNTLGERMPEKFKEFELKDKFKVKFSTGLSLKNFKFGFELSSMPEVNAGVEISPTDFLFLRGGFFSDAKEINGVSIGAGFKIGLFGFDIAFFKNTSNIWRDGKLTQTEFFETNFRNPNFNKFIHDKILFSISLDAFGWYEKSIRINEVFVESEIFPHLMDNFEKKEIGFIKLENFSDKPLNALIDFESPSFIKVETQSEGLTLNPGEIKTIPIFLSVGLDKPIISKATEVNFKVKVGRLRKVYDDEKKFKITLRGRNDWNGEVEKLRYFVSFDLPEVINFTRKTIWAKKDTIDSVDPMLRRFIQAKVLIEELSKNITYVSDPSLSLDWVQYPDETLKLHGGDCDDLVVLLASILGSIGIDVAFVDVKEMRNPGESHVYILFDTGIEKRFANVLTENEKRYFIMKDRNGIETIWLPIETTLIREGFERAWEVGAKELYNDFEINLGHLKGKAKIVLLQK</sequence>
<evidence type="ECO:0000313" key="2">
    <source>
        <dbReference type="Proteomes" id="UP000320623"/>
    </source>
</evidence>
<dbReference type="EMBL" id="FAOO01000024">
    <property type="protein sequence ID" value="CUU08726.1"/>
    <property type="molecule type" value="Genomic_DNA"/>
</dbReference>
<dbReference type="Gene3D" id="3.10.620.30">
    <property type="match status" value="1"/>
</dbReference>
<organism evidence="1 2">
    <name type="scientific">Candidatus Thermokryptus mobilis</name>
    <dbReference type="NCBI Taxonomy" id="1643428"/>
    <lineage>
        <taxon>Bacteria</taxon>
        <taxon>Pseudomonadati</taxon>
        <taxon>Candidatus Kryptoniota</taxon>
        <taxon>Candidatus Thermokryptus</taxon>
    </lineage>
</organism>
<protein>
    <recommendedName>
        <fullName evidence="3">Transglutaminase-like superfamily protein</fullName>
    </recommendedName>
</protein>
<dbReference type="Proteomes" id="UP000320623">
    <property type="component" value="Unassembled WGS sequence"/>
</dbReference>
<reference evidence="2" key="1">
    <citation type="submission" date="2015-11" db="EMBL/GenBank/DDBJ databases">
        <authorList>
            <person name="Varghese N."/>
        </authorList>
    </citation>
    <scope>NUCLEOTIDE SEQUENCE [LARGE SCALE GENOMIC DNA]</scope>
</reference>
<dbReference type="SUPFAM" id="SSF56935">
    <property type="entry name" value="Porins"/>
    <property type="match status" value="1"/>
</dbReference>
<evidence type="ECO:0000313" key="1">
    <source>
        <dbReference type="EMBL" id="CUU08726.1"/>
    </source>
</evidence>
<dbReference type="RefSeq" id="WP_140945862.1">
    <property type="nucleotide sequence ID" value="NZ_FAOO01000024.1"/>
</dbReference>
<dbReference type="AlphaFoldDB" id="A0A0S4NEQ5"/>
<keyword evidence="2" id="KW-1185">Reference proteome</keyword>